<dbReference type="Proteomes" id="UP000644147">
    <property type="component" value="Unassembled WGS sequence"/>
</dbReference>
<keyword evidence="2" id="KW-1185">Reference proteome</keyword>
<evidence type="ECO:0000313" key="1">
    <source>
        <dbReference type="EMBL" id="MBK0401812.1"/>
    </source>
</evidence>
<gene>
    <name evidence="1" type="ORF">I5M27_02380</name>
</gene>
<organism evidence="1 2">
    <name type="scientific">Adhaeribacter terrigena</name>
    <dbReference type="NCBI Taxonomy" id="2793070"/>
    <lineage>
        <taxon>Bacteria</taxon>
        <taxon>Pseudomonadati</taxon>
        <taxon>Bacteroidota</taxon>
        <taxon>Cytophagia</taxon>
        <taxon>Cytophagales</taxon>
        <taxon>Hymenobacteraceae</taxon>
        <taxon>Adhaeribacter</taxon>
    </lineage>
</organism>
<dbReference type="RefSeq" id="WP_200504421.1">
    <property type="nucleotide sequence ID" value="NZ_JAEHFX010000001.1"/>
</dbReference>
<evidence type="ECO:0000313" key="2">
    <source>
        <dbReference type="Proteomes" id="UP000644147"/>
    </source>
</evidence>
<sequence>MILKYSFLNPEETLVKYLKNDKYGIYDLSKSAMLIKAKFDYIGIDNNQIIGETDREFFLITLPEYNEIKLLNYEPDFFFYKFDRCPACAGGGCQGCDGIGMQKIPFITNQID</sequence>
<protein>
    <submittedName>
        <fullName evidence="1">Uncharacterized protein</fullName>
    </submittedName>
</protein>
<reference evidence="1 2" key="1">
    <citation type="submission" date="2020-12" db="EMBL/GenBank/DDBJ databases">
        <title>Bacterial novel species Adhaeribacter sp. BT258 isolated from soil.</title>
        <authorList>
            <person name="Jung H.-Y."/>
        </authorList>
    </citation>
    <scope>NUCLEOTIDE SEQUENCE [LARGE SCALE GENOMIC DNA]</scope>
    <source>
        <strain evidence="1 2">BT258</strain>
    </source>
</reference>
<accession>A0ABS1BY43</accession>
<comment type="caution">
    <text evidence="1">The sequence shown here is derived from an EMBL/GenBank/DDBJ whole genome shotgun (WGS) entry which is preliminary data.</text>
</comment>
<name>A0ABS1BY43_9BACT</name>
<dbReference type="EMBL" id="JAEHFX010000001">
    <property type="protein sequence ID" value="MBK0401812.1"/>
    <property type="molecule type" value="Genomic_DNA"/>
</dbReference>
<proteinExistence type="predicted"/>